<dbReference type="Proteomes" id="UP001164653">
    <property type="component" value="Chromosome"/>
</dbReference>
<keyword evidence="2" id="KW-1185">Reference proteome</keyword>
<name>A0A9E8SJ39_9BACT</name>
<organism evidence="1 2">
    <name type="scientific">Dyadobacter pollutisoli</name>
    <dbReference type="NCBI Taxonomy" id="2910158"/>
    <lineage>
        <taxon>Bacteria</taxon>
        <taxon>Pseudomonadati</taxon>
        <taxon>Bacteroidota</taxon>
        <taxon>Cytophagia</taxon>
        <taxon>Cytophagales</taxon>
        <taxon>Spirosomataceae</taxon>
        <taxon>Dyadobacter</taxon>
    </lineage>
</organism>
<protein>
    <submittedName>
        <fullName evidence="1">Uncharacterized protein</fullName>
    </submittedName>
</protein>
<proteinExistence type="predicted"/>
<reference evidence="1" key="1">
    <citation type="submission" date="2022-11" db="EMBL/GenBank/DDBJ databases">
        <title>Dyadobacter pollutisoli sp. nov., isolated from plastic dumped soil.</title>
        <authorList>
            <person name="Kim J.M."/>
            <person name="Kim K.R."/>
            <person name="Lee J.K."/>
            <person name="Hao L."/>
            <person name="Jeon C.O."/>
        </authorList>
    </citation>
    <scope>NUCLEOTIDE SEQUENCE</scope>
    <source>
        <strain evidence="1">U1</strain>
    </source>
</reference>
<evidence type="ECO:0000313" key="2">
    <source>
        <dbReference type="Proteomes" id="UP001164653"/>
    </source>
</evidence>
<evidence type="ECO:0000313" key="1">
    <source>
        <dbReference type="EMBL" id="WAC10488.1"/>
    </source>
</evidence>
<dbReference type="AlphaFoldDB" id="A0A9E8SJ39"/>
<sequence>MKSFETIREAFDWWIKNIYPTLPPELKKGKPVTAWRDYTHKLGISETRMRDILIEFGSFEIKTSIIYKP</sequence>
<accession>A0A9E8SJ39</accession>
<dbReference type="RefSeq" id="WP_244824482.1">
    <property type="nucleotide sequence ID" value="NZ_CP112998.1"/>
</dbReference>
<gene>
    <name evidence="1" type="ORF">ON006_22400</name>
</gene>
<dbReference type="EMBL" id="CP112998">
    <property type="protein sequence ID" value="WAC10488.1"/>
    <property type="molecule type" value="Genomic_DNA"/>
</dbReference>
<dbReference type="KEGG" id="dpf:ON006_22400"/>